<dbReference type="Pfam" id="PF07609">
    <property type="entry name" value="DUF1572"/>
    <property type="match status" value="1"/>
</dbReference>
<gene>
    <name evidence="1" type="ORF">I41_39650</name>
</gene>
<dbReference type="RefSeq" id="WP_145434496.1">
    <property type="nucleotide sequence ID" value="NZ_CP036339.1"/>
</dbReference>
<accession>A0A517U2C1</accession>
<dbReference type="SUPFAM" id="SSF109854">
    <property type="entry name" value="DinB/YfiT-like putative metalloenzymes"/>
    <property type="match status" value="1"/>
</dbReference>
<keyword evidence="2" id="KW-1185">Reference proteome</keyword>
<sequence length="190" mass="20933">MDSTELLLHWVDATRQSFQYHKSLVDRAVAQIGDDALHQALDENTNSIAVIMQHVAGNLASRWTDFLTSDGEKPERNRDGEFVDARAGRAALLAAWEEAWRALFGTLTSLDAADIARTVQIRGEAHSVPLAMQRSLAHTSYHVGQIVQLARHWAGDEWTTLTIPRGGSAAHNAAAWGNRDYARRAEPPAS</sequence>
<dbReference type="EMBL" id="CP036339">
    <property type="protein sequence ID" value="QDT74764.1"/>
    <property type="molecule type" value="Genomic_DNA"/>
</dbReference>
<protein>
    <submittedName>
        <fullName evidence="1">DinB superfamily protein</fullName>
    </submittedName>
</protein>
<dbReference type="Proteomes" id="UP000317909">
    <property type="component" value="Chromosome"/>
</dbReference>
<evidence type="ECO:0000313" key="2">
    <source>
        <dbReference type="Proteomes" id="UP000317909"/>
    </source>
</evidence>
<evidence type="ECO:0000313" key="1">
    <source>
        <dbReference type="EMBL" id="QDT74764.1"/>
    </source>
</evidence>
<proteinExistence type="predicted"/>
<reference evidence="1 2" key="1">
    <citation type="submission" date="2019-02" db="EMBL/GenBank/DDBJ databases">
        <title>Deep-cultivation of Planctomycetes and their phenomic and genomic characterization uncovers novel biology.</title>
        <authorList>
            <person name="Wiegand S."/>
            <person name="Jogler M."/>
            <person name="Boedeker C."/>
            <person name="Pinto D."/>
            <person name="Vollmers J."/>
            <person name="Rivas-Marin E."/>
            <person name="Kohn T."/>
            <person name="Peeters S.H."/>
            <person name="Heuer A."/>
            <person name="Rast P."/>
            <person name="Oberbeckmann S."/>
            <person name="Bunk B."/>
            <person name="Jeske O."/>
            <person name="Meyerdierks A."/>
            <person name="Storesund J.E."/>
            <person name="Kallscheuer N."/>
            <person name="Luecker S."/>
            <person name="Lage O.M."/>
            <person name="Pohl T."/>
            <person name="Merkel B.J."/>
            <person name="Hornburger P."/>
            <person name="Mueller R.-W."/>
            <person name="Bruemmer F."/>
            <person name="Labrenz M."/>
            <person name="Spormann A.M."/>
            <person name="Op den Camp H."/>
            <person name="Overmann J."/>
            <person name="Amann R."/>
            <person name="Jetten M.S.M."/>
            <person name="Mascher T."/>
            <person name="Medema M.H."/>
            <person name="Devos D.P."/>
            <person name="Kaster A.-K."/>
            <person name="Ovreas L."/>
            <person name="Rohde M."/>
            <person name="Galperin M.Y."/>
            <person name="Jogler C."/>
        </authorList>
    </citation>
    <scope>NUCLEOTIDE SEQUENCE [LARGE SCALE GENOMIC DNA]</scope>
    <source>
        <strain evidence="1 2">I41</strain>
    </source>
</reference>
<dbReference type="KEGG" id="llh:I41_39650"/>
<dbReference type="InterPro" id="IPR011466">
    <property type="entry name" value="DUF1572"/>
</dbReference>
<dbReference type="AlphaFoldDB" id="A0A517U2C1"/>
<dbReference type="OrthoDB" id="68731at2"/>
<organism evidence="1 2">
    <name type="scientific">Lacipirellula limnantheis</name>
    <dbReference type="NCBI Taxonomy" id="2528024"/>
    <lineage>
        <taxon>Bacteria</taxon>
        <taxon>Pseudomonadati</taxon>
        <taxon>Planctomycetota</taxon>
        <taxon>Planctomycetia</taxon>
        <taxon>Pirellulales</taxon>
        <taxon>Lacipirellulaceae</taxon>
        <taxon>Lacipirellula</taxon>
    </lineage>
</organism>
<name>A0A517U2C1_9BACT</name>
<dbReference type="Gene3D" id="1.20.120.450">
    <property type="entry name" value="dinb family like domain"/>
    <property type="match status" value="1"/>
</dbReference>
<dbReference type="InterPro" id="IPR034660">
    <property type="entry name" value="DinB/YfiT-like"/>
</dbReference>